<gene>
    <name evidence="7" type="ORF">JCGZ_23877</name>
</gene>
<keyword evidence="3" id="KW-0547">Nucleotide-binding</keyword>
<evidence type="ECO:0000256" key="1">
    <source>
        <dbReference type="ARBA" id="ARBA00022527"/>
    </source>
</evidence>
<feature type="coiled-coil region" evidence="6">
    <location>
        <begin position="7"/>
        <end position="58"/>
    </location>
</feature>
<dbReference type="OrthoDB" id="346907at2759"/>
<keyword evidence="1" id="KW-0723">Serine/threonine-protein kinase</keyword>
<dbReference type="GO" id="GO:0005634">
    <property type="term" value="C:nucleus"/>
    <property type="evidence" value="ECO:0007669"/>
    <property type="project" value="TreeGrafter"/>
</dbReference>
<proteinExistence type="predicted"/>
<evidence type="ECO:0000256" key="5">
    <source>
        <dbReference type="ARBA" id="ARBA00022840"/>
    </source>
</evidence>
<keyword evidence="4" id="KW-0418">Kinase</keyword>
<keyword evidence="8" id="KW-1185">Reference proteome</keyword>
<dbReference type="Proteomes" id="UP000027138">
    <property type="component" value="Unassembled WGS sequence"/>
</dbReference>
<dbReference type="GO" id="GO:0007059">
    <property type="term" value="P:chromosome segregation"/>
    <property type="evidence" value="ECO:0007669"/>
    <property type="project" value="TreeGrafter"/>
</dbReference>
<dbReference type="GO" id="GO:0004674">
    <property type="term" value="F:protein serine/threonine kinase activity"/>
    <property type="evidence" value="ECO:0007669"/>
    <property type="project" value="UniProtKB-KW"/>
</dbReference>
<keyword evidence="5" id="KW-0067">ATP-binding</keyword>
<evidence type="ECO:0000256" key="4">
    <source>
        <dbReference type="ARBA" id="ARBA00022777"/>
    </source>
</evidence>
<sequence>MSSGNLNLFLQEEVTSLRAKVAMLEEELRKSRQEAADNHNLCCRLEKELKELKDYEQQMKPKRMKMISDLLISVSKAERQEARIKVRQDSLRLGNVGVIRTCKLTEMTPAAVRQLVETKEAVERQRKSLKKRQSERMELNGPFQTLEHELNAHSWICFNNFDSISLRLLIGTTF</sequence>
<organism evidence="7 8">
    <name type="scientific">Jatropha curcas</name>
    <name type="common">Barbados nut</name>
    <dbReference type="NCBI Taxonomy" id="180498"/>
    <lineage>
        <taxon>Eukaryota</taxon>
        <taxon>Viridiplantae</taxon>
        <taxon>Streptophyta</taxon>
        <taxon>Embryophyta</taxon>
        <taxon>Tracheophyta</taxon>
        <taxon>Spermatophyta</taxon>
        <taxon>Magnoliopsida</taxon>
        <taxon>eudicotyledons</taxon>
        <taxon>Gunneridae</taxon>
        <taxon>Pentapetalae</taxon>
        <taxon>rosids</taxon>
        <taxon>fabids</taxon>
        <taxon>Malpighiales</taxon>
        <taxon>Euphorbiaceae</taxon>
        <taxon>Crotonoideae</taxon>
        <taxon>Jatropheae</taxon>
        <taxon>Jatropha</taxon>
    </lineage>
</organism>
<evidence type="ECO:0000256" key="2">
    <source>
        <dbReference type="ARBA" id="ARBA00022679"/>
    </source>
</evidence>
<dbReference type="STRING" id="180498.A0A067LEJ9"/>
<keyword evidence="2" id="KW-0808">Transferase</keyword>
<dbReference type="GO" id="GO:0035556">
    <property type="term" value="P:intracellular signal transduction"/>
    <property type="evidence" value="ECO:0007669"/>
    <property type="project" value="TreeGrafter"/>
</dbReference>
<reference evidence="7 8" key="1">
    <citation type="journal article" date="2014" name="PLoS ONE">
        <title>Global Analysis of Gene Expression Profiles in Physic Nut (Jatropha curcas L.) Seedlings Exposed to Salt Stress.</title>
        <authorList>
            <person name="Zhang L."/>
            <person name="Zhang C."/>
            <person name="Wu P."/>
            <person name="Chen Y."/>
            <person name="Li M."/>
            <person name="Jiang H."/>
            <person name="Wu G."/>
        </authorList>
    </citation>
    <scope>NUCLEOTIDE SEQUENCE [LARGE SCALE GENOMIC DNA]</scope>
    <source>
        <strain evidence="8">cv. GZQX0401</strain>
        <tissue evidence="7">Young leaves</tissue>
    </source>
</reference>
<evidence type="ECO:0000313" key="8">
    <source>
        <dbReference type="Proteomes" id="UP000027138"/>
    </source>
</evidence>
<dbReference type="GO" id="GO:0005524">
    <property type="term" value="F:ATP binding"/>
    <property type="evidence" value="ECO:0007669"/>
    <property type="project" value="UniProtKB-KW"/>
</dbReference>
<keyword evidence="6" id="KW-0175">Coiled coil</keyword>
<dbReference type="PANTHER" id="PTHR22974:SF23">
    <property type="entry name" value="TOUSLED-LIKE KINASE, ISOFORM G"/>
    <property type="match status" value="1"/>
</dbReference>
<evidence type="ECO:0000256" key="3">
    <source>
        <dbReference type="ARBA" id="ARBA00022741"/>
    </source>
</evidence>
<evidence type="ECO:0000313" key="7">
    <source>
        <dbReference type="EMBL" id="KDP42935.1"/>
    </source>
</evidence>
<accession>A0A067LEJ9</accession>
<dbReference type="AlphaFoldDB" id="A0A067LEJ9"/>
<protein>
    <submittedName>
        <fullName evidence="7">Uncharacterized protein</fullName>
    </submittedName>
</protein>
<name>A0A067LEJ9_JATCU</name>
<dbReference type="EMBL" id="KK914286">
    <property type="protein sequence ID" value="KDP42935.1"/>
    <property type="molecule type" value="Genomic_DNA"/>
</dbReference>
<dbReference type="PANTHER" id="PTHR22974">
    <property type="entry name" value="MIXED LINEAGE PROTEIN KINASE"/>
    <property type="match status" value="1"/>
</dbReference>
<evidence type="ECO:0000256" key="6">
    <source>
        <dbReference type="SAM" id="Coils"/>
    </source>
</evidence>